<organism evidence="1 2">
    <name type="scientific">Sphingobium boeckii</name>
    <dbReference type="NCBI Taxonomy" id="1082345"/>
    <lineage>
        <taxon>Bacteria</taxon>
        <taxon>Pseudomonadati</taxon>
        <taxon>Pseudomonadota</taxon>
        <taxon>Alphaproteobacteria</taxon>
        <taxon>Sphingomonadales</taxon>
        <taxon>Sphingomonadaceae</taxon>
        <taxon>Sphingobium</taxon>
    </lineage>
</organism>
<dbReference type="EMBL" id="JACIJC010000006">
    <property type="protein sequence ID" value="MBB5687556.1"/>
    <property type="molecule type" value="Genomic_DNA"/>
</dbReference>
<accession>A0A7W9AL94</accession>
<gene>
    <name evidence="1" type="ORF">FHS49_003598</name>
</gene>
<dbReference type="AlphaFoldDB" id="A0A7W9AL94"/>
<evidence type="ECO:0000313" key="1">
    <source>
        <dbReference type="EMBL" id="MBB5687556.1"/>
    </source>
</evidence>
<comment type="caution">
    <text evidence="1">The sequence shown here is derived from an EMBL/GenBank/DDBJ whole genome shotgun (WGS) entry which is preliminary data.</text>
</comment>
<sequence length="100" mass="10725">MTIVRSGLCDRIDRLAHDLPHMSMGQLCTGIDDIRRTALTYGLDPVVQLARGLETALADANGTGVVLPWLDTMRDAAGCERIDAEASSAWLASINVRMAG</sequence>
<name>A0A7W9AL94_9SPHN</name>
<keyword evidence="2" id="KW-1185">Reference proteome</keyword>
<reference evidence="1 2" key="1">
    <citation type="submission" date="2020-08" db="EMBL/GenBank/DDBJ databases">
        <title>Genomic Encyclopedia of Type Strains, Phase IV (KMG-IV): sequencing the most valuable type-strain genomes for metagenomic binning, comparative biology and taxonomic classification.</title>
        <authorList>
            <person name="Goeker M."/>
        </authorList>
    </citation>
    <scope>NUCLEOTIDE SEQUENCE [LARGE SCALE GENOMIC DNA]</scope>
    <source>
        <strain evidence="1 2">DSM 25079</strain>
    </source>
</reference>
<dbReference type="Proteomes" id="UP000549617">
    <property type="component" value="Unassembled WGS sequence"/>
</dbReference>
<proteinExistence type="predicted"/>
<dbReference type="RefSeq" id="WP_184021451.1">
    <property type="nucleotide sequence ID" value="NZ_JACIJC010000006.1"/>
</dbReference>
<evidence type="ECO:0000313" key="2">
    <source>
        <dbReference type="Proteomes" id="UP000549617"/>
    </source>
</evidence>
<protein>
    <submittedName>
        <fullName evidence="1">Uncharacterized protein</fullName>
    </submittedName>
</protein>